<keyword evidence="2" id="KW-0378">Hydrolase</keyword>
<dbReference type="PANTHER" id="PTHR48098:SF6">
    <property type="entry name" value="FERRI-BACILLIBACTIN ESTERASE BESA"/>
    <property type="match status" value="1"/>
</dbReference>
<dbReference type="InterPro" id="IPR000801">
    <property type="entry name" value="Esterase-like"/>
</dbReference>
<evidence type="ECO:0000256" key="1">
    <source>
        <dbReference type="SAM" id="SignalP"/>
    </source>
</evidence>
<keyword evidence="1" id="KW-0732">Signal</keyword>
<comment type="caution">
    <text evidence="2">The sequence shown here is derived from an EMBL/GenBank/DDBJ whole genome shotgun (WGS) entry which is preliminary data.</text>
</comment>
<dbReference type="SUPFAM" id="SSF53474">
    <property type="entry name" value="alpha/beta-Hydrolases"/>
    <property type="match status" value="1"/>
</dbReference>
<dbReference type="Proteomes" id="UP001597012">
    <property type="component" value="Unassembled WGS sequence"/>
</dbReference>
<name>A0ABW3B0X0_9FLAO</name>
<accession>A0ABW3B0X0</accession>
<dbReference type="PANTHER" id="PTHR48098">
    <property type="entry name" value="ENTEROCHELIN ESTERASE-RELATED"/>
    <property type="match status" value="1"/>
</dbReference>
<gene>
    <name evidence="2" type="ORF">ACFQZJ_05240</name>
</gene>
<evidence type="ECO:0000313" key="2">
    <source>
        <dbReference type="EMBL" id="MFD0796853.1"/>
    </source>
</evidence>
<keyword evidence="3" id="KW-1185">Reference proteome</keyword>
<dbReference type="InterPro" id="IPR050583">
    <property type="entry name" value="Mycobacterial_A85_antigen"/>
</dbReference>
<dbReference type="RefSeq" id="WP_379932800.1">
    <property type="nucleotide sequence ID" value="NZ_JBHTHY010000003.1"/>
</dbReference>
<proteinExistence type="predicted"/>
<organism evidence="2 3">
    <name type="scientific">Maribacter chungangensis</name>
    <dbReference type="NCBI Taxonomy" id="1069117"/>
    <lineage>
        <taxon>Bacteria</taxon>
        <taxon>Pseudomonadati</taxon>
        <taxon>Bacteroidota</taxon>
        <taxon>Flavobacteriia</taxon>
        <taxon>Flavobacteriales</taxon>
        <taxon>Flavobacteriaceae</taxon>
        <taxon>Maribacter</taxon>
    </lineage>
</organism>
<sequence length="466" mass="54545">MRTTTFIFFLLMVSNSYTQAKTFTEEVATGYTVIQLHSKFFQQKRTIKVSLPKQYDSSKNYPVIYTLDGNSLFYITSNYVGQLSKLTVDDDGFDYGSDAIPQSIVVGIFHNDRGYETQPNFSLIENIHESEFLEGPEKLKNFLFEEVVPYVDSTYNTSGYNAIIGHSNTAHFVMCLPFQNRNPFEGIISISLTGGTKRFKEQIQSYLEKNESATIFLGYGTKDIGFNELAKSLKGAVTNKNLEIRAYNGNHNEMPVLALANGIKHLFYKYRNVDDFTEASVKKDFDIALYLKQYQRKNKEAYGIETVMKEDDFYTLRDLSIKTKNKRVMNQILEYDSKANGFEQQTHMMFIFNKQIADYEKAEQYANQMLNSSDEFENRILKANLNHYYELFIDDMGYFEKGMRFFEEGKKRFKDRQLEFSYFVAKISIEHNFKKTKGYSNLKYCMKNYQENRYFNELDLERLSDF</sequence>
<dbReference type="GO" id="GO:0016787">
    <property type="term" value="F:hydrolase activity"/>
    <property type="evidence" value="ECO:0007669"/>
    <property type="project" value="UniProtKB-KW"/>
</dbReference>
<dbReference type="EMBL" id="JBHTHY010000003">
    <property type="protein sequence ID" value="MFD0796853.1"/>
    <property type="molecule type" value="Genomic_DNA"/>
</dbReference>
<dbReference type="Gene3D" id="3.40.50.1820">
    <property type="entry name" value="alpha/beta hydrolase"/>
    <property type="match status" value="1"/>
</dbReference>
<protein>
    <submittedName>
        <fullName evidence="2">Alpha/beta hydrolase</fullName>
    </submittedName>
</protein>
<dbReference type="Pfam" id="PF00756">
    <property type="entry name" value="Esterase"/>
    <property type="match status" value="1"/>
</dbReference>
<evidence type="ECO:0000313" key="3">
    <source>
        <dbReference type="Proteomes" id="UP001597012"/>
    </source>
</evidence>
<feature type="signal peptide" evidence="1">
    <location>
        <begin position="1"/>
        <end position="20"/>
    </location>
</feature>
<dbReference type="InterPro" id="IPR029058">
    <property type="entry name" value="AB_hydrolase_fold"/>
</dbReference>
<reference evidence="3" key="1">
    <citation type="journal article" date="2019" name="Int. J. Syst. Evol. Microbiol.">
        <title>The Global Catalogue of Microorganisms (GCM) 10K type strain sequencing project: providing services to taxonomists for standard genome sequencing and annotation.</title>
        <authorList>
            <consortium name="The Broad Institute Genomics Platform"/>
            <consortium name="The Broad Institute Genome Sequencing Center for Infectious Disease"/>
            <person name="Wu L."/>
            <person name="Ma J."/>
        </authorList>
    </citation>
    <scope>NUCLEOTIDE SEQUENCE [LARGE SCALE GENOMIC DNA]</scope>
    <source>
        <strain evidence="3">CCUG 61948</strain>
    </source>
</reference>
<feature type="chain" id="PRO_5046597010" evidence="1">
    <location>
        <begin position="21"/>
        <end position="466"/>
    </location>
</feature>